<dbReference type="EMBL" id="JASPKZ010008889">
    <property type="protein sequence ID" value="KAJ9578318.1"/>
    <property type="molecule type" value="Genomic_DNA"/>
</dbReference>
<comment type="caution">
    <text evidence="1">The sequence shown here is derived from an EMBL/GenBank/DDBJ whole genome shotgun (WGS) entry which is preliminary data.</text>
</comment>
<feature type="non-terminal residue" evidence="1">
    <location>
        <position position="1"/>
    </location>
</feature>
<evidence type="ECO:0000313" key="1">
    <source>
        <dbReference type="EMBL" id="KAJ9578318.1"/>
    </source>
</evidence>
<feature type="non-terminal residue" evidence="1">
    <location>
        <position position="98"/>
    </location>
</feature>
<name>A0AAD7ZE73_DIPPU</name>
<proteinExistence type="predicted"/>
<accession>A0AAD7ZE73</accession>
<reference evidence="1" key="2">
    <citation type="submission" date="2023-05" db="EMBL/GenBank/DDBJ databases">
        <authorList>
            <person name="Fouks B."/>
        </authorList>
    </citation>
    <scope>NUCLEOTIDE SEQUENCE</scope>
    <source>
        <strain evidence="1">Stay&amp;Tobe</strain>
        <tissue evidence="1">Testes</tissue>
    </source>
</reference>
<gene>
    <name evidence="1" type="ORF">L9F63_005463</name>
</gene>
<reference evidence="1" key="1">
    <citation type="journal article" date="2023" name="IScience">
        <title>Live-bearing cockroach genome reveals convergent evolutionary mechanisms linked to viviparity in insects and beyond.</title>
        <authorList>
            <person name="Fouks B."/>
            <person name="Harrison M.C."/>
            <person name="Mikhailova A.A."/>
            <person name="Marchal E."/>
            <person name="English S."/>
            <person name="Carruthers M."/>
            <person name="Jennings E.C."/>
            <person name="Chiamaka E.L."/>
            <person name="Frigard R.A."/>
            <person name="Pippel M."/>
            <person name="Attardo G.M."/>
            <person name="Benoit J.B."/>
            <person name="Bornberg-Bauer E."/>
            <person name="Tobe S.S."/>
        </authorList>
    </citation>
    <scope>NUCLEOTIDE SEQUENCE</scope>
    <source>
        <strain evidence="1">Stay&amp;Tobe</strain>
    </source>
</reference>
<keyword evidence="2" id="KW-1185">Reference proteome</keyword>
<dbReference type="Proteomes" id="UP001233999">
    <property type="component" value="Unassembled WGS sequence"/>
</dbReference>
<organism evidence="1 2">
    <name type="scientific">Diploptera punctata</name>
    <name type="common">Pacific beetle cockroach</name>
    <dbReference type="NCBI Taxonomy" id="6984"/>
    <lineage>
        <taxon>Eukaryota</taxon>
        <taxon>Metazoa</taxon>
        <taxon>Ecdysozoa</taxon>
        <taxon>Arthropoda</taxon>
        <taxon>Hexapoda</taxon>
        <taxon>Insecta</taxon>
        <taxon>Pterygota</taxon>
        <taxon>Neoptera</taxon>
        <taxon>Polyneoptera</taxon>
        <taxon>Dictyoptera</taxon>
        <taxon>Blattodea</taxon>
        <taxon>Blaberoidea</taxon>
        <taxon>Blaberidae</taxon>
        <taxon>Diplopterinae</taxon>
        <taxon>Diploptera</taxon>
    </lineage>
</organism>
<protein>
    <submittedName>
        <fullName evidence="1">Uncharacterized protein</fullName>
    </submittedName>
</protein>
<sequence length="98" mass="11471">LLVASLEFVDHVQLPLVQEQFGMKEAALCYVLALRLIIVIQHSIIPYNLVLIIMCTIEPVGASKNNYCVEKRMRSYSSRRESLRVVTNFYHFFLFKYQ</sequence>
<evidence type="ECO:0000313" key="2">
    <source>
        <dbReference type="Proteomes" id="UP001233999"/>
    </source>
</evidence>
<dbReference type="AlphaFoldDB" id="A0AAD7ZE73"/>